<keyword evidence="3" id="KW-1185">Reference proteome</keyword>
<gene>
    <name evidence="2" type="ORF">ABZ921_09260</name>
</gene>
<feature type="transmembrane region" description="Helical" evidence="1">
    <location>
        <begin position="186"/>
        <end position="206"/>
    </location>
</feature>
<dbReference type="EMBL" id="JBEYXV010000004">
    <property type="protein sequence ID" value="MEU6820805.1"/>
    <property type="molecule type" value="Genomic_DNA"/>
</dbReference>
<keyword evidence="1" id="KW-0472">Membrane</keyword>
<comment type="caution">
    <text evidence="2">The sequence shown here is derived from an EMBL/GenBank/DDBJ whole genome shotgun (WGS) entry which is preliminary data.</text>
</comment>
<protein>
    <recommendedName>
        <fullName evidence="4">Integral membrane protein</fullName>
    </recommendedName>
</protein>
<feature type="transmembrane region" description="Helical" evidence="1">
    <location>
        <begin position="61"/>
        <end position="79"/>
    </location>
</feature>
<sequence>MTSGPAFRLARAAMFAAVCVVATGLGHAVMSGAVLPWWALGYAFAATAAAAWWLTGRERGAVTVIGATVAAQLCLHELFGLAQRMAGPTAGGGAVGAARGYPDDGMNHLNHPMPMTAPPSGAGSSAGSSAASMHAAAMPDEGMSHWIMSVFGHSGFGMFLAHVVAALICALWLWRGEAAVFRTGRALAAAVFVPLRFVLAVVVAAVPPTPPHVATLVPVPRLRGVLLQHVVSRRGPPVLPVSS</sequence>
<name>A0ABV3BJV3_9ACTN</name>
<feature type="transmembrane region" description="Helical" evidence="1">
    <location>
        <begin position="35"/>
        <end position="54"/>
    </location>
</feature>
<evidence type="ECO:0000313" key="3">
    <source>
        <dbReference type="Proteomes" id="UP001551176"/>
    </source>
</evidence>
<dbReference type="Proteomes" id="UP001551176">
    <property type="component" value="Unassembled WGS sequence"/>
</dbReference>
<evidence type="ECO:0000313" key="2">
    <source>
        <dbReference type="EMBL" id="MEU6820805.1"/>
    </source>
</evidence>
<reference evidence="2 3" key="1">
    <citation type="submission" date="2024-06" db="EMBL/GenBank/DDBJ databases">
        <title>The Natural Products Discovery Center: Release of the First 8490 Sequenced Strains for Exploring Actinobacteria Biosynthetic Diversity.</title>
        <authorList>
            <person name="Kalkreuter E."/>
            <person name="Kautsar S.A."/>
            <person name="Yang D."/>
            <person name="Bader C.D."/>
            <person name="Teijaro C.N."/>
            <person name="Fluegel L."/>
            <person name="Davis C.M."/>
            <person name="Simpson J.R."/>
            <person name="Lauterbach L."/>
            <person name="Steele A.D."/>
            <person name="Gui C."/>
            <person name="Meng S."/>
            <person name="Li G."/>
            <person name="Viehrig K."/>
            <person name="Ye F."/>
            <person name="Su P."/>
            <person name="Kiefer A.F."/>
            <person name="Nichols A."/>
            <person name="Cepeda A.J."/>
            <person name="Yan W."/>
            <person name="Fan B."/>
            <person name="Jiang Y."/>
            <person name="Adhikari A."/>
            <person name="Zheng C.-J."/>
            <person name="Schuster L."/>
            <person name="Cowan T.M."/>
            <person name="Smanski M.J."/>
            <person name="Chevrette M.G."/>
            <person name="De Carvalho L.P.S."/>
            <person name="Shen B."/>
        </authorList>
    </citation>
    <scope>NUCLEOTIDE SEQUENCE [LARGE SCALE GENOMIC DNA]</scope>
    <source>
        <strain evidence="2 3">NPDC046838</strain>
    </source>
</reference>
<organism evidence="2 3">
    <name type="scientific">Streptomyces atriruber</name>
    <dbReference type="NCBI Taxonomy" id="545121"/>
    <lineage>
        <taxon>Bacteria</taxon>
        <taxon>Bacillati</taxon>
        <taxon>Actinomycetota</taxon>
        <taxon>Actinomycetes</taxon>
        <taxon>Kitasatosporales</taxon>
        <taxon>Streptomycetaceae</taxon>
        <taxon>Streptomyces</taxon>
    </lineage>
</organism>
<dbReference type="RefSeq" id="WP_359346639.1">
    <property type="nucleotide sequence ID" value="NZ_JBEYXV010000004.1"/>
</dbReference>
<keyword evidence="1" id="KW-0812">Transmembrane</keyword>
<evidence type="ECO:0000256" key="1">
    <source>
        <dbReference type="SAM" id="Phobius"/>
    </source>
</evidence>
<feature type="transmembrane region" description="Helical" evidence="1">
    <location>
        <begin position="146"/>
        <end position="174"/>
    </location>
</feature>
<keyword evidence="1" id="KW-1133">Transmembrane helix</keyword>
<evidence type="ECO:0008006" key="4">
    <source>
        <dbReference type="Google" id="ProtNLM"/>
    </source>
</evidence>
<proteinExistence type="predicted"/>
<feature type="transmembrane region" description="Helical" evidence="1">
    <location>
        <begin position="12"/>
        <end position="29"/>
    </location>
</feature>
<accession>A0ABV3BJV3</accession>